<reference evidence="1 2" key="1">
    <citation type="journal article" date="2016" name="Nat. Commun.">
        <title>Thousands of microbial genomes shed light on interconnected biogeochemical processes in an aquifer system.</title>
        <authorList>
            <person name="Anantharaman K."/>
            <person name="Brown C.T."/>
            <person name="Hug L.A."/>
            <person name="Sharon I."/>
            <person name="Castelle C.J."/>
            <person name="Probst A.J."/>
            <person name="Thomas B.C."/>
            <person name="Singh A."/>
            <person name="Wilkins M.J."/>
            <person name="Karaoz U."/>
            <person name="Brodie E.L."/>
            <person name="Williams K.H."/>
            <person name="Hubbard S.S."/>
            <person name="Banfield J.F."/>
        </authorList>
    </citation>
    <scope>NUCLEOTIDE SEQUENCE [LARGE SCALE GENOMIC DNA]</scope>
</reference>
<dbReference type="Proteomes" id="UP000178377">
    <property type="component" value="Unassembled WGS sequence"/>
</dbReference>
<gene>
    <name evidence="1" type="ORF">A2722_01480</name>
</gene>
<protein>
    <submittedName>
        <fullName evidence="1">Uncharacterized protein</fullName>
    </submittedName>
</protein>
<name>A0A1F5PMX7_9BACT</name>
<comment type="caution">
    <text evidence="1">The sequence shown here is derived from an EMBL/GenBank/DDBJ whole genome shotgun (WGS) entry which is preliminary data.</text>
</comment>
<evidence type="ECO:0000313" key="1">
    <source>
        <dbReference type="EMBL" id="OGE91251.1"/>
    </source>
</evidence>
<evidence type="ECO:0000313" key="2">
    <source>
        <dbReference type="Proteomes" id="UP000178377"/>
    </source>
</evidence>
<accession>A0A1F5PMX7</accession>
<proteinExistence type="predicted"/>
<sequence length="61" mass="6682">MIFIALPRGLRQARNQSAHREFPKTNSAEIEVAHIAVFAAAAPATVDLTRAELRGALSFYD</sequence>
<dbReference type="AlphaFoldDB" id="A0A1F5PMX7"/>
<organism evidence="1 2">
    <name type="scientific">Candidatus Doudnabacteria bacterium RIFCSPHIGHO2_01_FULL_50_11</name>
    <dbReference type="NCBI Taxonomy" id="1817828"/>
    <lineage>
        <taxon>Bacteria</taxon>
        <taxon>Candidatus Doudnaibacteriota</taxon>
    </lineage>
</organism>
<dbReference type="STRING" id="1817828.A2722_01480"/>
<dbReference type="EMBL" id="MFEO01000002">
    <property type="protein sequence ID" value="OGE91251.1"/>
    <property type="molecule type" value="Genomic_DNA"/>
</dbReference>